<protein>
    <submittedName>
        <fullName evidence="2">Uncharacterized protein</fullName>
    </submittedName>
</protein>
<feature type="region of interest" description="Disordered" evidence="1">
    <location>
        <begin position="1"/>
        <end position="38"/>
    </location>
</feature>
<feature type="compositionally biased region" description="Basic residues" evidence="1">
    <location>
        <begin position="29"/>
        <end position="38"/>
    </location>
</feature>
<accession>A0A4Z2HWP9</accession>
<comment type="caution">
    <text evidence="2">The sequence shown here is derived from an EMBL/GenBank/DDBJ whole genome shotgun (WGS) entry which is preliminary data.</text>
</comment>
<gene>
    <name evidence="2" type="ORF">EYF80_019774</name>
</gene>
<dbReference type="AlphaFoldDB" id="A0A4Z2HWP9"/>
<evidence type="ECO:0000256" key="1">
    <source>
        <dbReference type="SAM" id="MobiDB-lite"/>
    </source>
</evidence>
<dbReference type="EMBL" id="SRLO01000168">
    <property type="protein sequence ID" value="TNN70098.1"/>
    <property type="molecule type" value="Genomic_DNA"/>
</dbReference>
<dbReference type="Proteomes" id="UP000314294">
    <property type="component" value="Unassembled WGS sequence"/>
</dbReference>
<proteinExistence type="predicted"/>
<sequence length="84" mass="9410">MLDSFKRVRTKPAAGSDLMPTCRGVHGNGLRRSRSAGCRSVRHGRIRPVSVIQPLVFLFLSSHLTKKRWTGPELYFASTTPSDR</sequence>
<reference evidence="2 3" key="1">
    <citation type="submission" date="2019-03" db="EMBL/GenBank/DDBJ databases">
        <title>First draft genome of Liparis tanakae, snailfish: a comprehensive survey of snailfish specific genes.</title>
        <authorList>
            <person name="Kim W."/>
            <person name="Song I."/>
            <person name="Jeong J.-H."/>
            <person name="Kim D."/>
            <person name="Kim S."/>
            <person name="Ryu S."/>
            <person name="Song J.Y."/>
            <person name="Lee S.K."/>
        </authorList>
    </citation>
    <scope>NUCLEOTIDE SEQUENCE [LARGE SCALE GENOMIC DNA]</scope>
    <source>
        <tissue evidence="2">Muscle</tissue>
    </source>
</reference>
<organism evidence="2 3">
    <name type="scientific">Liparis tanakae</name>
    <name type="common">Tanaka's snailfish</name>
    <dbReference type="NCBI Taxonomy" id="230148"/>
    <lineage>
        <taxon>Eukaryota</taxon>
        <taxon>Metazoa</taxon>
        <taxon>Chordata</taxon>
        <taxon>Craniata</taxon>
        <taxon>Vertebrata</taxon>
        <taxon>Euteleostomi</taxon>
        <taxon>Actinopterygii</taxon>
        <taxon>Neopterygii</taxon>
        <taxon>Teleostei</taxon>
        <taxon>Neoteleostei</taxon>
        <taxon>Acanthomorphata</taxon>
        <taxon>Eupercaria</taxon>
        <taxon>Perciformes</taxon>
        <taxon>Cottioidei</taxon>
        <taxon>Cottales</taxon>
        <taxon>Liparidae</taxon>
        <taxon>Liparis</taxon>
    </lineage>
</organism>
<evidence type="ECO:0000313" key="3">
    <source>
        <dbReference type="Proteomes" id="UP000314294"/>
    </source>
</evidence>
<evidence type="ECO:0000313" key="2">
    <source>
        <dbReference type="EMBL" id="TNN70098.1"/>
    </source>
</evidence>
<keyword evidence="3" id="KW-1185">Reference proteome</keyword>
<name>A0A4Z2HWP9_9TELE</name>